<feature type="transmembrane region" description="Helical" evidence="7">
    <location>
        <begin position="160"/>
        <end position="178"/>
    </location>
</feature>
<organism evidence="9 10">
    <name type="scientific">Zingiber officinale</name>
    <name type="common">Ginger</name>
    <name type="synonym">Amomum zingiber</name>
    <dbReference type="NCBI Taxonomy" id="94328"/>
    <lineage>
        <taxon>Eukaryota</taxon>
        <taxon>Viridiplantae</taxon>
        <taxon>Streptophyta</taxon>
        <taxon>Embryophyta</taxon>
        <taxon>Tracheophyta</taxon>
        <taxon>Spermatophyta</taxon>
        <taxon>Magnoliopsida</taxon>
        <taxon>Liliopsida</taxon>
        <taxon>Zingiberales</taxon>
        <taxon>Zingiberaceae</taxon>
        <taxon>Zingiber</taxon>
    </lineage>
</organism>
<name>A0A8J5F0H7_ZINOF</name>
<comment type="caution">
    <text evidence="9">The sequence shown here is derived from an EMBL/GenBank/DDBJ whole genome shotgun (WGS) entry which is preliminary data.</text>
</comment>
<evidence type="ECO:0000256" key="5">
    <source>
        <dbReference type="ARBA" id="ARBA00022989"/>
    </source>
</evidence>
<dbReference type="GO" id="GO:0016020">
    <property type="term" value="C:membrane"/>
    <property type="evidence" value="ECO:0007669"/>
    <property type="project" value="UniProtKB-SubCell"/>
</dbReference>
<keyword evidence="10" id="KW-1185">Reference proteome</keyword>
<comment type="subcellular location">
    <subcellularLocation>
        <location evidence="1">Membrane</location>
        <topology evidence="1">Multi-pass membrane protein</topology>
    </subcellularLocation>
</comment>
<dbReference type="GO" id="GO:0016485">
    <property type="term" value="P:protein processing"/>
    <property type="evidence" value="ECO:0007669"/>
    <property type="project" value="InterPro"/>
</dbReference>
<dbReference type="Pfam" id="PF06105">
    <property type="entry name" value="Aph-1"/>
    <property type="match status" value="1"/>
</dbReference>
<protein>
    <submittedName>
        <fullName evidence="9">Uncharacterized protein</fullName>
    </submittedName>
</protein>
<feature type="transmembrane region" description="Helical" evidence="7">
    <location>
        <begin position="184"/>
        <end position="201"/>
    </location>
</feature>
<keyword evidence="4" id="KW-0914">Notch signaling pathway</keyword>
<evidence type="ECO:0000256" key="4">
    <source>
        <dbReference type="ARBA" id="ARBA00022976"/>
    </source>
</evidence>
<evidence type="ECO:0000256" key="1">
    <source>
        <dbReference type="ARBA" id="ARBA00004141"/>
    </source>
</evidence>
<keyword evidence="3 7" id="KW-0812">Transmembrane</keyword>
<feature type="signal peptide" evidence="8">
    <location>
        <begin position="1"/>
        <end position="17"/>
    </location>
</feature>
<comment type="similarity">
    <text evidence="2">Belongs to the APH-1 family.</text>
</comment>
<reference evidence="9 10" key="1">
    <citation type="submission" date="2020-08" db="EMBL/GenBank/DDBJ databases">
        <title>Plant Genome Project.</title>
        <authorList>
            <person name="Zhang R.-G."/>
        </authorList>
    </citation>
    <scope>NUCLEOTIDE SEQUENCE [LARGE SCALE GENOMIC DNA]</scope>
    <source>
        <tissue evidence="9">Rhizome</tissue>
    </source>
</reference>
<accession>A0A8J5F0H7</accession>
<gene>
    <name evidence="9" type="ORF">ZIOFF_062054</name>
</gene>
<dbReference type="Proteomes" id="UP000734854">
    <property type="component" value="Unassembled WGS sequence"/>
</dbReference>
<feature type="transmembrane region" description="Helical" evidence="7">
    <location>
        <begin position="125"/>
        <end position="148"/>
    </location>
</feature>
<evidence type="ECO:0000256" key="2">
    <source>
        <dbReference type="ARBA" id="ARBA00005577"/>
    </source>
</evidence>
<feature type="chain" id="PRO_5035206272" evidence="8">
    <location>
        <begin position="18"/>
        <end position="220"/>
    </location>
</feature>
<keyword evidence="6 7" id="KW-0472">Membrane</keyword>
<evidence type="ECO:0000256" key="8">
    <source>
        <dbReference type="SAM" id="SignalP"/>
    </source>
</evidence>
<evidence type="ECO:0000313" key="9">
    <source>
        <dbReference type="EMBL" id="KAG6478611.1"/>
    </source>
</evidence>
<evidence type="ECO:0000256" key="3">
    <source>
        <dbReference type="ARBA" id="ARBA00022692"/>
    </source>
</evidence>
<dbReference type="EMBL" id="JACMSC010000017">
    <property type="protein sequence ID" value="KAG6478611.1"/>
    <property type="molecule type" value="Genomic_DNA"/>
</dbReference>
<evidence type="ECO:0000313" key="10">
    <source>
        <dbReference type="Proteomes" id="UP000734854"/>
    </source>
</evidence>
<keyword evidence="5 7" id="KW-1133">Transmembrane helix</keyword>
<dbReference type="AlphaFoldDB" id="A0A8J5F0H7"/>
<dbReference type="PANTHER" id="PTHR12889">
    <property type="entry name" value="GAMMA-SECRETASE SUBUNIT APH-1"/>
    <property type="match status" value="1"/>
</dbReference>
<evidence type="ECO:0000256" key="7">
    <source>
        <dbReference type="SAM" id="Phobius"/>
    </source>
</evidence>
<sequence>MAKKPFLVLTLLARFYALRPPCLVTLASQLVAERHCVFVLLNANAEQIQILVKFCSFQESARLMFWKLYKRLEVILDAFAEEKFRTCLSWNDKMQIALAGGLGHGVAHAVFFCVSILTPSFDQQLIMPIAIISLGFVILHTFSMIIAFNGYADGRRVDQVMVPVIHILAAVMTLINLAPGGCIIGVPLLCVVGAMTLYYCWQMVRRKLTEQSYNQREACF</sequence>
<proteinExistence type="inferred from homology"/>
<evidence type="ECO:0000256" key="6">
    <source>
        <dbReference type="ARBA" id="ARBA00023136"/>
    </source>
</evidence>
<dbReference type="InterPro" id="IPR009294">
    <property type="entry name" value="Aph-1"/>
</dbReference>
<dbReference type="GO" id="GO:0007219">
    <property type="term" value="P:Notch signaling pathway"/>
    <property type="evidence" value="ECO:0007669"/>
    <property type="project" value="UniProtKB-KW"/>
</dbReference>
<keyword evidence="8" id="KW-0732">Signal</keyword>